<comment type="caution">
    <text evidence="4">The sequence shown here is derived from an EMBL/GenBank/DDBJ whole genome shotgun (WGS) entry which is preliminary data.</text>
</comment>
<dbReference type="InterPro" id="IPR001680">
    <property type="entry name" value="WD40_rpt"/>
</dbReference>
<accession>A0A9Q0LC65</accession>
<organism evidence="4 5">
    <name type="scientific">Anaeramoeba ignava</name>
    <name type="common">Anaerobic marine amoeba</name>
    <dbReference type="NCBI Taxonomy" id="1746090"/>
    <lineage>
        <taxon>Eukaryota</taxon>
        <taxon>Metamonada</taxon>
        <taxon>Anaeramoebidae</taxon>
        <taxon>Anaeramoeba</taxon>
    </lineage>
</organism>
<evidence type="ECO:0000256" key="1">
    <source>
        <dbReference type="ARBA" id="ARBA00022574"/>
    </source>
</evidence>
<dbReference type="OMA" id="ATWGGMF"/>
<evidence type="ECO:0000256" key="3">
    <source>
        <dbReference type="ARBA" id="ARBA00025740"/>
    </source>
</evidence>
<dbReference type="Proteomes" id="UP001149090">
    <property type="component" value="Unassembled WGS sequence"/>
</dbReference>
<gene>
    <name evidence="4" type="ORF">M0811_02307</name>
</gene>
<protein>
    <submittedName>
        <fullName evidence="4">Autophagy-related 18a isoform e</fullName>
    </submittedName>
</protein>
<reference evidence="4" key="1">
    <citation type="submission" date="2022-10" db="EMBL/GenBank/DDBJ databases">
        <title>Novel sulphate-reducing endosymbionts in the free-living metamonad Anaeramoeba.</title>
        <authorList>
            <person name="Jerlstrom-Hultqvist J."/>
            <person name="Cepicka I."/>
            <person name="Gallot-Lavallee L."/>
            <person name="Salas-Leiva D."/>
            <person name="Curtis B.A."/>
            <person name="Zahonova K."/>
            <person name="Pipaliya S."/>
            <person name="Dacks J."/>
            <person name="Roger A.J."/>
        </authorList>
    </citation>
    <scope>NUCLEOTIDE SEQUENCE</scope>
    <source>
        <strain evidence="4">BMAN</strain>
    </source>
</reference>
<evidence type="ECO:0000313" key="5">
    <source>
        <dbReference type="Proteomes" id="UP001149090"/>
    </source>
</evidence>
<dbReference type="SMART" id="SM00320">
    <property type="entry name" value="WD40"/>
    <property type="match status" value="2"/>
</dbReference>
<dbReference type="OrthoDB" id="1667587at2759"/>
<name>A0A9Q0LC65_ANAIG</name>
<dbReference type="EMBL" id="JAPDFW010000103">
    <property type="protein sequence ID" value="KAJ5069730.1"/>
    <property type="molecule type" value="Genomic_DNA"/>
</dbReference>
<keyword evidence="1" id="KW-0853">WD repeat</keyword>
<dbReference type="SUPFAM" id="SSF50978">
    <property type="entry name" value="WD40 repeat-like"/>
    <property type="match status" value="1"/>
</dbReference>
<dbReference type="Gene3D" id="2.130.10.10">
    <property type="entry name" value="YVTN repeat-like/Quinoprotein amine dehydrogenase"/>
    <property type="match status" value="1"/>
</dbReference>
<dbReference type="InterPro" id="IPR015943">
    <property type="entry name" value="WD40/YVTN_repeat-like_dom_sf"/>
</dbReference>
<dbReference type="AlphaFoldDB" id="A0A9Q0LC65"/>
<dbReference type="Pfam" id="PF21032">
    <property type="entry name" value="PROPPIN"/>
    <property type="match status" value="1"/>
</dbReference>
<proteinExistence type="inferred from homology"/>
<keyword evidence="2" id="KW-0677">Repeat</keyword>
<dbReference type="PANTHER" id="PTHR11227">
    <property type="entry name" value="WD-REPEAT PROTEIN INTERACTING WITH PHOSPHOINOSIDES WIPI -RELATED"/>
    <property type="match status" value="1"/>
</dbReference>
<evidence type="ECO:0000313" key="4">
    <source>
        <dbReference type="EMBL" id="KAJ5069730.1"/>
    </source>
</evidence>
<keyword evidence="5" id="KW-1185">Reference proteome</keyword>
<sequence>MDLKKFDRKKKKIHPKLLYMNIDTLHSQIIIGTEKGIKLFDIKPFSKVFSVKGTTFSIVELMYSSFLSLVGQGDPPTMSPRRVFFYNYKEDKNYEGIMLEEGIISLKQNKERFVVITSKKIHIYELPDLKKLETLDCSNEKGLCDLSREKSILAYPSVENAGNLELYDTLARKPMKTIKCHKSAISSIAFNSQGTLLATTSEKGTIIRIFDMNHLEKRKYKFRRGTTNAKIYNMAFSSKSRFLCLTSNRPTVHIFKIPINEKADKSTLDSIISNTFDLGRSFASISINSNSPHLCGFLFSNFESLDNDFLNDKFEKDEENSVVLLSAEGIVYIYTFDPKKGGKCKLESQNMLFKK</sequence>
<dbReference type="GO" id="GO:0005737">
    <property type="term" value="C:cytoplasm"/>
    <property type="evidence" value="ECO:0007669"/>
    <property type="project" value="UniProtKB-ARBA"/>
</dbReference>
<dbReference type="InterPro" id="IPR036322">
    <property type="entry name" value="WD40_repeat_dom_sf"/>
</dbReference>
<dbReference type="InterPro" id="IPR048720">
    <property type="entry name" value="PROPPIN"/>
</dbReference>
<comment type="similarity">
    <text evidence="3">Belongs to the WD repeat PROPPIN family.</text>
</comment>
<evidence type="ECO:0000256" key="2">
    <source>
        <dbReference type="ARBA" id="ARBA00022737"/>
    </source>
</evidence>